<accession>A9FSP9</accession>
<gene>
    <name evidence="1" type="ordered locus">sce5257</name>
</gene>
<dbReference type="BioCyc" id="SCEL448385:SCE_RS26975-MONOMER"/>
<dbReference type="AlphaFoldDB" id="A9FSP9"/>
<dbReference type="EMBL" id="AM746676">
    <property type="protein sequence ID" value="CAN95420.1"/>
    <property type="molecule type" value="Genomic_DNA"/>
</dbReference>
<protein>
    <submittedName>
        <fullName evidence="1">Endo-1,4-beta-glucanase</fullName>
    </submittedName>
</protein>
<dbReference type="STRING" id="448385.sce5257"/>
<evidence type="ECO:0000313" key="2">
    <source>
        <dbReference type="Proteomes" id="UP000002139"/>
    </source>
</evidence>
<organism evidence="1 2">
    <name type="scientific">Sorangium cellulosum (strain So ce56)</name>
    <name type="common">Polyangium cellulosum (strain So ce56)</name>
    <dbReference type="NCBI Taxonomy" id="448385"/>
    <lineage>
        <taxon>Bacteria</taxon>
        <taxon>Pseudomonadati</taxon>
        <taxon>Myxococcota</taxon>
        <taxon>Polyangia</taxon>
        <taxon>Polyangiales</taxon>
        <taxon>Polyangiaceae</taxon>
        <taxon>Sorangium</taxon>
    </lineage>
</organism>
<reference evidence="1 2" key="1">
    <citation type="journal article" date="2007" name="Nat. Biotechnol.">
        <title>Complete genome sequence of the myxobacterium Sorangium cellulosum.</title>
        <authorList>
            <person name="Schneiker S."/>
            <person name="Perlova O."/>
            <person name="Kaiser O."/>
            <person name="Gerth K."/>
            <person name="Alici A."/>
            <person name="Altmeyer M.O."/>
            <person name="Bartels D."/>
            <person name="Bekel T."/>
            <person name="Beyer S."/>
            <person name="Bode E."/>
            <person name="Bode H.B."/>
            <person name="Bolten C.J."/>
            <person name="Choudhuri J.V."/>
            <person name="Doss S."/>
            <person name="Elnakady Y.A."/>
            <person name="Frank B."/>
            <person name="Gaigalat L."/>
            <person name="Goesmann A."/>
            <person name="Groeger C."/>
            <person name="Gross F."/>
            <person name="Jelsbak L."/>
            <person name="Jelsbak L."/>
            <person name="Kalinowski J."/>
            <person name="Kegler C."/>
            <person name="Knauber T."/>
            <person name="Konietzny S."/>
            <person name="Kopp M."/>
            <person name="Krause L."/>
            <person name="Krug D."/>
            <person name="Linke B."/>
            <person name="Mahmud T."/>
            <person name="Martinez-Arias R."/>
            <person name="McHardy A.C."/>
            <person name="Merai M."/>
            <person name="Meyer F."/>
            <person name="Mormann S."/>
            <person name="Munoz-Dorado J."/>
            <person name="Perez J."/>
            <person name="Pradella S."/>
            <person name="Rachid S."/>
            <person name="Raddatz G."/>
            <person name="Rosenau F."/>
            <person name="Rueckert C."/>
            <person name="Sasse F."/>
            <person name="Scharfe M."/>
            <person name="Schuster S.C."/>
            <person name="Suen G."/>
            <person name="Treuner-Lange A."/>
            <person name="Velicer G.J."/>
            <person name="Vorholter F.-J."/>
            <person name="Weissman K.J."/>
            <person name="Welch R.D."/>
            <person name="Wenzel S.C."/>
            <person name="Whitworth D.E."/>
            <person name="Wilhelm S."/>
            <person name="Wittmann C."/>
            <person name="Bloecker H."/>
            <person name="Puehler A."/>
            <person name="Mueller R."/>
        </authorList>
    </citation>
    <scope>NUCLEOTIDE SEQUENCE [LARGE SCALE GENOMIC DNA]</scope>
    <source>
        <strain evidence="2">So ce56</strain>
    </source>
</reference>
<dbReference type="RefSeq" id="WP_012237888.1">
    <property type="nucleotide sequence ID" value="NC_010162.1"/>
</dbReference>
<dbReference type="Proteomes" id="UP000002139">
    <property type="component" value="Chromosome"/>
</dbReference>
<evidence type="ECO:0000313" key="1">
    <source>
        <dbReference type="EMBL" id="CAN95420.1"/>
    </source>
</evidence>
<dbReference type="HOGENOM" id="CLU_849666_0_0_7"/>
<dbReference type="KEGG" id="scl:sce5257"/>
<keyword evidence="2" id="KW-1185">Reference proteome</keyword>
<proteinExistence type="predicted"/>
<sequence length="327" mass="31525">MEGQPGSAAQGAALAETIARCVGARIDAALAPGRAPGVLSRLMGMTMLGMRTAVLAALAWGSACGGNVVVDGMPDGSGGAGVTSSSAIGAGAFGSSAISTGTVAASAVSVGVGGTSVSGSGVGGSTGVTVGGGGTSAVGSGVGGTGGNGTSAVSSSVTGMATAGTASASTGAGGGEAWSACARYCERYEDLCGVSVPDGCGTMCDRELDQAPQCNDLLIPYFDCLIKSSFDCNLIGPRCSRLLDEYNGCANGDGCPGIACAGDPGGACSCKGACRGVVVAAECRPQSSGRTLCSCFVNGEEVASCEDRGETCELGRRCCGPYFEALR</sequence>
<name>A9FSP9_SORC5</name>
<dbReference type="OrthoDB" id="5520376at2"/>